<evidence type="ECO:0000256" key="1">
    <source>
        <dbReference type="SAM" id="Phobius"/>
    </source>
</evidence>
<feature type="transmembrane region" description="Helical" evidence="1">
    <location>
        <begin position="86"/>
        <end position="105"/>
    </location>
</feature>
<reference evidence="2 3" key="1">
    <citation type="submission" date="2018-03" db="EMBL/GenBank/DDBJ databases">
        <title>Ahniella affigens gen. nov., sp. nov., a gammaproteobacterium isolated from sandy soil near a stream.</title>
        <authorList>
            <person name="Ko Y."/>
            <person name="Kim J.-H."/>
        </authorList>
    </citation>
    <scope>NUCLEOTIDE SEQUENCE [LARGE SCALE GENOMIC DNA]</scope>
    <source>
        <strain evidence="2 3">D13</strain>
    </source>
</reference>
<keyword evidence="3" id="KW-1185">Reference proteome</keyword>
<dbReference type="OrthoDB" id="8613597at2"/>
<organism evidence="2 3">
    <name type="scientific">Ahniella affigens</name>
    <dbReference type="NCBI Taxonomy" id="2021234"/>
    <lineage>
        <taxon>Bacteria</taxon>
        <taxon>Pseudomonadati</taxon>
        <taxon>Pseudomonadota</taxon>
        <taxon>Gammaproteobacteria</taxon>
        <taxon>Lysobacterales</taxon>
        <taxon>Rhodanobacteraceae</taxon>
        <taxon>Ahniella</taxon>
    </lineage>
</organism>
<evidence type="ECO:0000313" key="2">
    <source>
        <dbReference type="EMBL" id="AVP99122.1"/>
    </source>
</evidence>
<proteinExistence type="predicted"/>
<dbReference type="RefSeq" id="WP_106893041.1">
    <property type="nucleotide sequence ID" value="NZ_CP027860.1"/>
</dbReference>
<dbReference type="KEGG" id="xba:C7S18_18965"/>
<gene>
    <name evidence="2" type="ORF">C7S18_18965</name>
</gene>
<dbReference type="Proteomes" id="UP000241074">
    <property type="component" value="Chromosome"/>
</dbReference>
<dbReference type="EMBL" id="CP027860">
    <property type="protein sequence ID" value="AVP99122.1"/>
    <property type="molecule type" value="Genomic_DNA"/>
</dbReference>
<keyword evidence="1" id="KW-1133">Transmembrane helix</keyword>
<keyword evidence="1" id="KW-0812">Transmembrane</keyword>
<accession>A0A2P1PWB7</accession>
<dbReference type="AlphaFoldDB" id="A0A2P1PWB7"/>
<evidence type="ECO:0008006" key="4">
    <source>
        <dbReference type="Google" id="ProtNLM"/>
    </source>
</evidence>
<reference evidence="2 3" key="2">
    <citation type="submission" date="2018-03" db="EMBL/GenBank/DDBJ databases">
        <authorList>
            <person name="Keele B.F."/>
        </authorList>
    </citation>
    <scope>NUCLEOTIDE SEQUENCE [LARGE SCALE GENOMIC DNA]</scope>
    <source>
        <strain evidence="2 3">D13</strain>
    </source>
</reference>
<sequence length="239" mass="26470">MSEVNSAAVPFPRTRWQAGLVHLAASVVVGLAILMLIRFAWYPEVLFYIAGGANLAMLIVGCDVIIGPLLTTIVFKRGKKTLKFDLAVILLLQIAAMVYGTYVLYTARPVVLIAAGDRIYAVGYNQLDPEYWKRAPPTVKLSAWGPTQYSVSKPFDPILQNQMIDELLRGNDLHMLPWMYRPYADGRQTLLNSARLDAQGQAFVPLVARKGNGMAYLDSSGDLKQMKEGDPWETAKPVP</sequence>
<protein>
    <recommendedName>
        <fullName evidence="4">Type IV pilin accessory protein</fullName>
    </recommendedName>
</protein>
<name>A0A2P1PWB7_9GAMM</name>
<feature type="transmembrane region" description="Helical" evidence="1">
    <location>
        <begin position="47"/>
        <end position="74"/>
    </location>
</feature>
<keyword evidence="1" id="KW-0472">Membrane</keyword>
<feature type="transmembrane region" description="Helical" evidence="1">
    <location>
        <begin position="20"/>
        <end position="41"/>
    </location>
</feature>
<evidence type="ECO:0000313" key="3">
    <source>
        <dbReference type="Proteomes" id="UP000241074"/>
    </source>
</evidence>